<accession>A0A811ZSM9</accession>
<dbReference type="EMBL" id="CAJHUB010000775">
    <property type="protein sequence ID" value="CAD7691613.1"/>
    <property type="molecule type" value="Genomic_DNA"/>
</dbReference>
<reference evidence="1" key="1">
    <citation type="submission" date="2020-12" db="EMBL/GenBank/DDBJ databases">
        <authorList>
            <consortium name="Molecular Ecology Group"/>
        </authorList>
    </citation>
    <scope>NUCLEOTIDE SEQUENCE</scope>
    <source>
        <strain evidence="1">TBG_1078</strain>
    </source>
</reference>
<organism evidence="1 2">
    <name type="scientific">Nyctereutes procyonoides</name>
    <name type="common">Raccoon dog</name>
    <name type="synonym">Canis procyonoides</name>
    <dbReference type="NCBI Taxonomy" id="34880"/>
    <lineage>
        <taxon>Eukaryota</taxon>
        <taxon>Metazoa</taxon>
        <taxon>Chordata</taxon>
        <taxon>Craniata</taxon>
        <taxon>Vertebrata</taxon>
        <taxon>Euteleostomi</taxon>
        <taxon>Mammalia</taxon>
        <taxon>Eutheria</taxon>
        <taxon>Laurasiatheria</taxon>
        <taxon>Carnivora</taxon>
        <taxon>Caniformia</taxon>
        <taxon>Canidae</taxon>
        <taxon>Nyctereutes</taxon>
    </lineage>
</organism>
<gene>
    <name evidence="1" type="ORF">NYPRO_LOCUS24407</name>
</gene>
<keyword evidence="2" id="KW-1185">Reference proteome</keyword>
<evidence type="ECO:0000313" key="2">
    <source>
        <dbReference type="Proteomes" id="UP000645828"/>
    </source>
</evidence>
<proteinExistence type="predicted"/>
<name>A0A811ZSM9_NYCPR</name>
<protein>
    <submittedName>
        <fullName evidence="1">(raccoon dog) hypothetical protein</fullName>
    </submittedName>
</protein>
<evidence type="ECO:0000313" key="1">
    <source>
        <dbReference type="EMBL" id="CAD7691613.1"/>
    </source>
</evidence>
<dbReference type="Proteomes" id="UP000645828">
    <property type="component" value="Unassembled WGS sequence"/>
</dbReference>
<dbReference type="AlphaFoldDB" id="A0A811ZSM9"/>
<comment type="caution">
    <text evidence="1">The sequence shown here is derived from an EMBL/GenBank/DDBJ whole genome shotgun (WGS) entry which is preliminary data.</text>
</comment>
<sequence>MGTGAALCGCSNFPLPPPNGLGPLSRYCLCVANFSSVSFTVPGPPSVPGNNTHCHQREKKRTPSIWAELNHEAQKCPGDWEPAFCAKDHSHHVSGLTSYRFLRQVMTISELEMSLELFGVQPPSCDHDLKNTCKSQRKGDAEWKKSERKAKPIHSFRCTVWKFYTSLCVLC</sequence>